<name>A0ABU3GH31_9MICO</name>
<dbReference type="RefSeq" id="WP_018186871.1">
    <property type="nucleotide sequence ID" value="NZ_JAUZVT010000001.1"/>
</dbReference>
<evidence type="ECO:0000313" key="3">
    <source>
        <dbReference type="Proteomes" id="UP001262835"/>
    </source>
</evidence>
<dbReference type="Proteomes" id="UP001262835">
    <property type="component" value="Unassembled WGS sequence"/>
</dbReference>
<protein>
    <submittedName>
        <fullName evidence="2">Glucose-6-phosphate dehydrogenase</fullName>
    </submittedName>
</protein>
<organism evidence="2 3">
    <name type="scientific">Microbacterium aquilitoris</name>
    <dbReference type="NCBI Taxonomy" id="3067307"/>
    <lineage>
        <taxon>Bacteria</taxon>
        <taxon>Bacillati</taxon>
        <taxon>Actinomycetota</taxon>
        <taxon>Actinomycetes</taxon>
        <taxon>Micrococcales</taxon>
        <taxon>Microbacteriaceae</taxon>
        <taxon>Microbacterium</taxon>
    </lineage>
</organism>
<proteinExistence type="predicted"/>
<reference evidence="2 3" key="1">
    <citation type="submission" date="2023-08" db="EMBL/GenBank/DDBJ databases">
        <title>Microbacterium aquilitoris sp. nov. and Microbacterium gwkjibeachense sp. nov., isolated from beach.</title>
        <authorList>
            <person name="Lee S.D."/>
            <person name="Yang H."/>
            <person name="Kim I."/>
        </authorList>
    </citation>
    <scope>NUCLEOTIDE SEQUENCE [LARGE SCALE GENOMIC DNA]</scope>
    <source>
        <strain evidence="2 3">KSW-18</strain>
    </source>
</reference>
<keyword evidence="3" id="KW-1185">Reference proteome</keyword>
<evidence type="ECO:0000313" key="2">
    <source>
        <dbReference type="EMBL" id="MDT3330008.1"/>
    </source>
</evidence>
<feature type="region of interest" description="Disordered" evidence="1">
    <location>
        <begin position="72"/>
        <end position="103"/>
    </location>
</feature>
<comment type="caution">
    <text evidence="2">The sequence shown here is derived from an EMBL/GenBank/DDBJ whole genome shotgun (WGS) entry which is preliminary data.</text>
</comment>
<dbReference type="EMBL" id="JAUZVT010000001">
    <property type="protein sequence ID" value="MDT3330008.1"/>
    <property type="molecule type" value="Genomic_DNA"/>
</dbReference>
<gene>
    <name evidence="2" type="ORF">Q9S78_04925</name>
</gene>
<evidence type="ECO:0000256" key="1">
    <source>
        <dbReference type="SAM" id="MobiDB-lite"/>
    </source>
</evidence>
<accession>A0ABU3GH31</accession>
<sequence length="137" mass="14751">MKITRSSDWRDALPFEVPVLAAEAVPGEPTRCVSCPAGSEPLERTELWAVKHRHPNNHAGFVRYYCAEHAPKTAPPPPPSVARPGKARGTAPKPRLERTVAPKRPAASLDVVRAMCPNCFVEVSATGECGMCGQQVA</sequence>